<gene>
    <name evidence="2" type="ORF">G3T36_13425</name>
</gene>
<dbReference type="Proteomes" id="UP000474967">
    <property type="component" value="Unassembled WGS sequence"/>
</dbReference>
<feature type="transmembrane region" description="Helical" evidence="1">
    <location>
        <begin position="65"/>
        <end position="90"/>
    </location>
</feature>
<evidence type="ECO:0000313" key="3">
    <source>
        <dbReference type="Proteomes" id="UP000474967"/>
    </source>
</evidence>
<keyword evidence="1" id="KW-0472">Membrane</keyword>
<accession>A0A6L9XZM1</accession>
<dbReference type="AlphaFoldDB" id="A0A6L9XZM1"/>
<evidence type="ECO:0000256" key="1">
    <source>
        <dbReference type="SAM" id="Phobius"/>
    </source>
</evidence>
<keyword evidence="1" id="KW-0812">Transmembrane</keyword>
<reference evidence="2 3" key="1">
    <citation type="journal article" date="2014" name="J. Microbiol.">
        <title>Diaminobutyricibacter tongyongensis gen. nov., sp. nov. and Homoserinibacter gongjuensis gen. nov., sp. nov. belong to the family Microbacteriaceae.</title>
        <authorList>
            <person name="Kim S.J."/>
            <person name="Ahn J.H."/>
            <person name="Weon H.Y."/>
            <person name="Hamada M."/>
            <person name="Suzuki K."/>
            <person name="Kwon S.W."/>
        </authorList>
    </citation>
    <scope>NUCLEOTIDE SEQUENCE [LARGE SCALE GENOMIC DNA]</scope>
    <source>
        <strain evidence="2 3">NBRC 108724</strain>
    </source>
</reference>
<feature type="transmembrane region" description="Helical" evidence="1">
    <location>
        <begin position="96"/>
        <end position="116"/>
    </location>
</feature>
<keyword evidence="1" id="KW-1133">Transmembrane helix</keyword>
<dbReference type="EMBL" id="JAAGWY010000002">
    <property type="protein sequence ID" value="NEN06863.1"/>
    <property type="molecule type" value="Genomic_DNA"/>
</dbReference>
<organism evidence="2 3">
    <name type="scientific">Leifsonia tongyongensis</name>
    <dbReference type="NCBI Taxonomy" id="1268043"/>
    <lineage>
        <taxon>Bacteria</taxon>
        <taxon>Bacillati</taxon>
        <taxon>Actinomycetota</taxon>
        <taxon>Actinomycetes</taxon>
        <taxon>Micrococcales</taxon>
        <taxon>Microbacteriaceae</taxon>
        <taxon>Leifsonia</taxon>
    </lineage>
</organism>
<name>A0A6L9XZM1_9MICO</name>
<sequence>MAARILNLVLLFIAGAILGAVGTVAHQSTVTIAGVPVPWGITVALLAYTCLLIGLRLLNAGRAQALAAALGTIVMTFLFSLKGVGGSVLIPDDLLGKIWVVAPIVIAAIVIAWPRLPQRGAVAQNRLS</sequence>
<feature type="transmembrane region" description="Helical" evidence="1">
    <location>
        <begin position="37"/>
        <end position="58"/>
    </location>
</feature>
<protein>
    <recommendedName>
        <fullName evidence="4">Histidinol dehydrogenase</fullName>
    </recommendedName>
</protein>
<evidence type="ECO:0000313" key="2">
    <source>
        <dbReference type="EMBL" id="NEN06863.1"/>
    </source>
</evidence>
<proteinExistence type="predicted"/>
<comment type="caution">
    <text evidence="2">The sequence shown here is derived from an EMBL/GenBank/DDBJ whole genome shotgun (WGS) entry which is preliminary data.</text>
</comment>
<dbReference type="RefSeq" id="WP_163290232.1">
    <property type="nucleotide sequence ID" value="NZ_JAAGWY010000002.1"/>
</dbReference>
<evidence type="ECO:0008006" key="4">
    <source>
        <dbReference type="Google" id="ProtNLM"/>
    </source>
</evidence>
<keyword evidence="3" id="KW-1185">Reference proteome</keyword>